<evidence type="ECO:0000313" key="7">
    <source>
        <dbReference type="EMBL" id="ELR20751.1"/>
    </source>
</evidence>
<dbReference type="GeneID" id="14921621"/>
<keyword evidence="2 4" id="KW-0863">Zinc-finger</keyword>
<feature type="compositionally biased region" description="Basic and acidic residues" evidence="5">
    <location>
        <begin position="61"/>
        <end position="71"/>
    </location>
</feature>
<dbReference type="SUPFAM" id="SSF57903">
    <property type="entry name" value="FYVE/PHD zinc finger"/>
    <property type="match status" value="1"/>
</dbReference>
<dbReference type="InterPro" id="IPR011011">
    <property type="entry name" value="Znf_FYVE_PHD"/>
</dbReference>
<feature type="non-terminal residue" evidence="7">
    <location>
        <position position="572"/>
    </location>
</feature>
<dbReference type="GO" id="GO:0008270">
    <property type="term" value="F:zinc ion binding"/>
    <property type="evidence" value="ECO:0007669"/>
    <property type="project" value="UniProtKB-KW"/>
</dbReference>
<feature type="compositionally biased region" description="Basic and acidic residues" evidence="5">
    <location>
        <begin position="229"/>
        <end position="238"/>
    </location>
</feature>
<gene>
    <name evidence="7" type="ORF">ACA1_054970</name>
</gene>
<feature type="compositionally biased region" description="Basic residues" evidence="5">
    <location>
        <begin position="450"/>
        <end position="460"/>
    </location>
</feature>
<evidence type="ECO:0000256" key="2">
    <source>
        <dbReference type="ARBA" id="ARBA00022771"/>
    </source>
</evidence>
<dbReference type="InterPro" id="IPR013083">
    <property type="entry name" value="Znf_RING/FYVE/PHD"/>
</dbReference>
<feature type="domain" description="FYVE-type" evidence="6">
    <location>
        <begin position="277"/>
        <end position="340"/>
    </location>
</feature>
<feature type="region of interest" description="Disordered" evidence="5">
    <location>
        <begin position="137"/>
        <end position="158"/>
    </location>
</feature>
<evidence type="ECO:0000256" key="5">
    <source>
        <dbReference type="SAM" id="MobiDB-lite"/>
    </source>
</evidence>
<sequence length="572" mass="64850">GLGGETGVRALVGLDQRLLRVHVEIGGFVAEHLLIGSCGDGAQAEGPSSKHKQRRSNPSRQRRESERHGSDCDTFLLDEEEETSFVRPSSLLDGEERILGCFESNCHVQFGWMQGYRVCARCKHHFCYRHCRYRRRRPQQPTTPSSDPKATAAPPPPHDGAVEDLLCLRCARLEPQTLGHVRDHSTGYASLRNEIRSLARMRDDVTLMKLRQLSKDQHDTAQRRKKRQERMQQRADAGEVKAIESALGTVTSSVSPLIKWSSSAISEWAYAPADTICSFCARPFGYLSIDKYVCKLCDRAACEECCKYAVSLARSTVNRTAPLATEGSVRCCKQCSQVIRRREEVLHFQQKLRECEEHPLKLLYDGIASMKGSIDAALVQYFDLISSVDIMEGFAVVDELDGVWPHQRDDAAAEADEDLIDRDDVAIEWNEGDDDNDEDDDDDDNEERARRKTKSKKTKTKKSEGKAKKKAKPENEEDDEMRHLSAEQIAKRDELKKALLALLVEYQRRVSELVAYKCRSAKELLLVREVRVALWEHKNECLLPFQKTLPAPVTRSEGDHEEESDDFDEGED</sequence>
<feature type="region of interest" description="Disordered" evidence="5">
    <location>
        <begin position="41"/>
        <end position="73"/>
    </location>
</feature>
<evidence type="ECO:0000256" key="4">
    <source>
        <dbReference type="PROSITE-ProRule" id="PRU00091"/>
    </source>
</evidence>
<feature type="region of interest" description="Disordered" evidence="5">
    <location>
        <begin position="549"/>
        <end position="572"/>
    </location>
</feature>
<dbReference type="CDD" id="cd15745">
    <property type="entry name" value="FYVE_RUFY4"/>
    <property type="match status" value="1"/>
</dbReference>
<keyword evidence="3" id="KW-0862">Zinc</keyword>
<evidence type="ECO:0000313" key="8">
    <source>
        <dbReference type="Proteomes" id="UP000011083"/>
    </source>
</evidence>
<feature type="region of interest" description="Disordered" evidence="5">
    <location>
        <begin position="427"/>
        <end position="483"/>
    </location>
</feature>
<feature type="region of interest" description="Disordered" evidence="5">
    <location>
        <begin position="214"/>
        <end position="238"/>
    </location>
</feature>
<dbReference type="STRING" id="1257118.L8H8G2"/>
<name>L8H8G2_ACACF</name>
<feature type="compositionally biased region" description="Acidic residues" evidence="5">
    <location>
        <begin position="430"/>
        <end position="446"/>
    </location>
</feature>
<evidence type="ECO:0000256" key="1">
    <source>
        <dbReference type="ARBA" id="ARBA00022723"/>
    </source>
</evidence>
<reference evidence="7 8" key="1">
    <citation type="journal article" date="2013" name="Genome Biol.">
        <title>Genome of Acanthamoeba castellanii highlights extensive lateral gene transfer and early evolution of tyrosine kinase signaling.</title>
        <authorList>
            <person name="Clarke M."/>
            <person name="Lohan A.J."/>
            <person name="Liu B."/>
            <person name="Lagkouvardos I."/>
            <person name="Roy S."/>
            <person name="Zafar N."/>
            <person name="Bertelli C."/>
            <person name="Schilde C."/>
            <person name="Kianianmomeni A."/>
            <person name="Burglin T.R."/>
            <person name="Frech C."/>
            <person name="Turcotte B."/>
            <person name="Kopec K.O."/>
            <person name="Synnott J.M."/>
            <person name="Choo C."/>
            <person name="Paponov I."/>
            <person name="Finkler A."/>
            <person name="Soon Heng Tan C."/>
            <person name="Hutchins A.P."/>
            <person name="Weinmeier T."/>
            <person name="Rattei T."/>
            <person name="Chu J.S."/>
            <person name="Gimenez G."/>
            <person name="Irimia M."/>
            <person name="Rigden D.J."/>
            <person name="Fitzpatrick D.A."/>
            <person name="Lorenzo-Morales J."/>
            <person name="Bateman A."/>
            <person name="Chiu C.H."/>
            <person name="Tang P."/>
            <person name="Hegemann P."/>
            <person name="Fromm H."/>
            <person name="Raoult D."/>
            <person name="Greub G."/>
            <person name="Miranda-Saavedra D."/>
            <person name="Chen N."/>
            <person name="Nash P."/>
            <person name="Ginger M.L."/>
            <person name="Horn M."/>
            <person name="Schaap P."/>
            <person name="Caler L."/>
            <person name="Loftus B."/>
        </authorList>
    </citation>
    <scope>NUCLEOTIDE SEQUENCE [LARGE SCALE GENOMIC DNA]</scope>
    <source>
        <strain evidence="7 8">Neff</strain>
    </source>
</reference>
<dbReference type="PROSITE" id="PS50178">
    <property type="entry name" value="ZF_FYVE"/>
    <property type="match status" value="1"/>
</dbReference>
<proteinExistence type="predicted"/>
<keyword evidence="1" id="KW-0479">Metal-binding</keyword>
<accession>L8H8G2</accession>
<dbReference type="KEGG" id="acan:ACA1_054970"/>
<dbReference type="Proteomes" id="UP000011083">
    <property type="component" value="Unassembled WGS sequence"/>
</dbReference>
<evidence type="ECO:0000256" key="3">
    <source>
        <dbReference type="ARBA" id="ARBA00022833"/>
    </source>
</evidence>
<protein>
    <recommendedName>
        <fullName evidence="6">FYVE-type domain-containing protein</fullName>
    </recommendedName>
</protein>
<feature type="compositionally biased region" description="Polar residues" evidence="5">
    <location>
        <begin position="139"/>
        <end position="148"/>
    </location>
</feature>
<dbReference type="InterPro" id="IPR017455">
    <property type="entry name" value="Znf_FYVE-rel"/>
</dbReference>
<evidence type="ECO:0000259" key="6">
    <source>
        <dbReference type="PROSITE" id="PS50178"/>
    </source>
</evidence>
<feature type="compositionally biased region" description="Acidic residues" evidence="5">
    <location>
        <begin position="559"/>
        <end position="572"/>
    </location>
</feature>
<organism evidence="7 8">
    <name type="scientific">Acanthamoeba castellanii (strain ATCC 30010 / Neff)</name>
    <dbReference type="NCBI Taxonomy" id="1257118"/>
    <lineage>
        <taxon>Eukaryota</taxon>
        <taxon>Amoebozoa</taxon>
        <taxon>Discosea</taxon>
        <taxon>Longamoebia</taxon>
        <taxon>Centramoebida</taxon>
        <taxon>Acanthamoebidae</taxon>
        <taxon>Acanthamoeba</taxon>
    </lineage>
</organism>
<dbReference type="EMBL" id="KB007909">
    <property type="protein sequence ID" value="ELR20751.1"/>
    <property type="molecule type" value="Genomic_DNA"/>
</dbReference>
<dbReference type="VEuPathDB" id="AmoebaDB:ACA1_054970"/>
<dbReference type="AlphaFoldDB" id="L8H8G2"/>
<dbReference type="Gene3D" id="3.30.40.10">
    <property type="entry name" value="Zinc/RING finger domain, C3HC4 (zinc finger)"/>
    <property type="match status" value="1"/>
</dbReference>
<dbReference type="RefSeq" id="XP_004344154.1">
    <property type="nucleotide sequence ID" value="XM_004344104.1"/>
</dbReference>
<keyword evidence="8" id="KW-1185">Reference proteome</keyword>